<feature type="region of interest" description="Disordered" evidence="3">
    <location>
        <begin position="861"/>
        <end position="934"/>
    </location>
</feature>
<dbReference type="Pfam" id="PF07714">
    <property type="entry name" value="PK_Tyr_Ser-Thr"/>
    <property type="match status" value="1"/>
</dbReference>
<dbReference type="Gene3D" id="3.30.200.20">
    <property type="entry name" value="Phosphorylase Kinase, domain 1"/>
    <property type="match status" value="1"/>
</dbReference>
<feature type="domain" description="Protein kinase" evidence="4">
    <location>
        <begin position="589"/>
        <end position="877"/>
    </location>
</feature>
<feature type="region of interest" description="Disordered" evidence="3">
    <location>
        <begin position="511"/>
        <end position="537"/>
    </location>
</feature>
<feature type="region of interest" description="Disordered" evidence="3">
    <location>
        <begin position="1"/>
        <end position="37"/>
    </location>
</feature>
<dbReference type="InterPro" id="IPR008266">
    <property type="entry name" value="Tyr_kinase_AS"/>
</dbReference>
<keyword evidence="2" id="KW-0067">ATP-binding</keyword>
<gene>
    <name evidence="5" type="ORF">KC19_2G091800</name>
</gene>
<dbReference type="InterPro" id="IPR001245">
    <property type="entry name" value="Ser-Thr/Tyr_kinase_cat_dom"/>
</dbReference>
<feature type="compositionally biased region" description="Low complexity" evidence="3">
    <location>
        <begin position="905"/>
        <end position="925"/>
    </location>
</feature>
<proteinExistence type="predicted"/>
<dbReference type="Gene3D" id="1.10.510.10">
    <property type="entry name" value="Transferase(Phosphotransferase) domain 1"/>
    <property type="match status" value="1"/>
</dbReference>
<dbReference type="EMBL" id="CM026422">
    <property type="protein sequence ID" value="KAG0586459.1"/>
    <property type="molecule type" value="Genomic_DNA"/>
</dbReference>
<evidence type="ECO:0000256" key="1">
    <source>
        <dbReference type="ARBA" id="ARBA00022741"/>
    </source>
</evidence>
<dbReference type="AlphaFoldDB" id="A0A8T0ITZ5"/>
<name>A0A8T0ITZ5_CERPU</name>
<dbReference type="GO" id="GO:0004672">
    <property type="term" value="F:protein kinase activity"/>
    <property type="evidence" value="ECO:0007669"/>
    <property type="project" value="InterPro"/>
</dbReference>
<accession>A0A8T0ITZ5</accession>
<comment type="caution">
    <text evidence="5">The sequence shown here is derived from an EMBL/GenBank/DDBJ whole genome shotgun (WGS) entry which is preliminary data.</text>
</comment>
<dbReference type="CDD" id="cd14066">
    <property type="entry name" value="STKc_IRAK"/>
    <property type="match status" value="1"/>
</dbReference>
<reference evidence="5" key="1">
    <citation type="submission" date="2020-06" db="EMBL/GenBank/DDBJ databases">
        <title>WGS assembly of Ceratodon purpureus strain R40.</title>
        <authorList>
            <person name="Carey S.B."/>
            <person name="Jenkins J."/>
            <person name="Shu S."/>
            <person name="Lovell J.T."/>
            <person name="Sreedasyam A."/>
            <person name="Maumus F."/>
            <person name="Tiley G.P."/>
            <person name="Fernandez-Pozo N."/>
            <person name="Barry K."/>
            <person name="Chen C."/>
            <person name="Wang M."/>
            <person name="Lipzen A."/>
            <person name="Daum C."/>
            <person name="Saski C.A."/>
            <person name="Payton A.C."/>
            <person name="Mcbreen J.C."/>
            <person name="Conrad R.E."/>
            <person name="Kollar L.M."/>
            <person name="Olsson S."/>
            <person name="Huttunen S."/>
            <person name="Landis J.B."/>
            <person name="Wickett N.J."/>
            <person name="Johnson M.G."/>
            <person name="Rensing S.A."/>
            <person name="Grimwood J."/>
            <person name="Schmutz J."/>
            <person name="Mcdaniel S.F."/>
        </authorList>
    </citation>
    <scope>NUCLEOTIDE SEQUENCE</scope>
    <source>
        <strain evidence="5">R40</strain>
    </source>
</reference>
<keyword evidence="1" id="KW-0547">Nucleotide-binding</keyword>
<dbReference type="SUPFAM" id="SSF56112">
    <property type="entry name" value="Protein kinase-like (PK-like)"/>
    <property type="match status" value="1"/>
</dbReference>
<dbReference type="PROSITE" id="PS00109">
    <property type="entry name" value="PROTEIN_KINASE_TYR"/>
    <property type="match status" value="1"/>
</dbReference>
<evidence type="ECO:0000256" key="3">
    <source>
        <dbReference type="SAM" id="MobiDB-lite"/>
    </source>
</evidence>
<sequence>MGDTFESRLGAAGGPCNGDKSDRSSSTADGVEESEGGVAPEGSVVLVVVDVNKELNMTAFNWTLLHVVQRGDTVRLLGVLHHIINPMGYKSRADVRSWNGASRKVLEHQIQTNMAILKGVPLIYTTVEKMGAKLEIDVRANPHSKNLVVEEANRLGARYVVIDRHIKKDKKFYIDNLSCYVTRVKTMTDYEHLRHGVPVVEDDCEATQTTDTSSGETSKSISLFTSQELSVPGSNPEALQASIAAPTPIIATAPMHHQMQAPSTAKPAATLRPSYSHNNSNPIYEDPLPVGIEYGPEAMGYSHQSPDRDAATMTRELAVRRWLVDSGYRMDPGFHYPAPDYGYMTTGYSAEAAMYQSPGSMSPFTEAAMADRMSNLFNSNSYASLPPLYSRNESAESGSLPYPGTYPSVLPRSRESYVRRTNPTSSQSVQIDKEDAVASLLKLQGISSANNQVENLGDVGYDRGSSNHTRGPVSVQARRADTNWAMDLLNSDFGGKQQVHSAEMAHELLPFPDTQHDDSRCSENASEGTESGDGQYSVDRVSSVRRAVFSKKTIPGTPPLCTICHQQSPVFGKVKKFTFAELQDATKNFSEENYLAKGGYGTVYRGRLKGGQLVAVKQHKLSSSQGDEEFCAEVEVLSCAQHRNLVTLIGYCVEKRMRLLVYEYVCNGSLDRHLSSKSKTELQWHHRHKIALGAASALRYLHQECRVGCIVHRDMRPNNILLTHDFTPMVGDFGLARRQTSGDLAEETRVLGTIGYLAPEYAETGQITDKADVYAFGVVLLELISGRKAIEHNRPKHQVSLTEWARPLLASYDKELVDPRLKEYNEFELHCMMHAATQCIKKDPNKRPRMTQVLRILNPPQERDWAYGPGRPTHENLSSSQTPLPALQLPPPIEAPPNDQTYFGSRYISSGSSSRSSSCTQSDLSIGSHYKPSD</sequence>
<protein>
    <recommendedName>
        <fullName evidence="4">Protein kinase domain-containing protein</fullName>
    </recommendedName>
</protein>
<evidence type="ECO:0000313" key="5">
    <source>
        <dbReference type="EMBL" id="KAG0586459.1"/>
    </source>
</evidence>
<keyword evidence="6" id="KW-1185">Reference proteome</keyword>
<feature type="compositionally biased region" description="Polar residues" evidence="3">
    <location>
        <begin position="522"/>
        <end position="534"/>
    </location>
</feature>
<evidence type="ECO:0000259" key="4">
    <source>
        <dbReference type="PROSITE" id="PS50011"/>
    </source>
</evidence>
<dbReference type="InterPro" id="IPR011009">
    <property type="entry name" value="Kinase-like_dom_sf"/>
</dbReference>
<dbReference type="FunFam" id="3.30.200.20:FF:000162">
    <property type="entry name" value="Adenine nucleotide alpha hydrolase-like domain kinase"/>
    <property type="match status" value="1"/>
</dbReference>
<dbReference type="Proteomes" id="UP000822688">
    <property type="component" value="Chromosome 2"/>
</dbReference>
<dbReference type="GO" id="GO:0005524">
    <property type="term" value="F:ATP binding"/>
    <property type="evidence" value="ECO:0007669"/>
    <property type="project" value="UniProtKB-KW"/>
</dbReference>
<dbReference type="PANTHER" id="PTHR47989">
    <property type="entry name" value="OS01G0750732 PROTEIN"/>
    <property type="match status" value="1"/>
</dbReference>
<dbReference type="FunFam" id="1.10.510.10:FF:000298">
    <property type="entry name" value="Adenine nucleotide alpha hydrolase-like domain kinase"/>
    <property type="match status" value="1"/>
</dbReference>
<organism evidence="5 6">
    <name type="scientific">Ceratodon purpureus</name>
    <name type="common">Fire moss</name>
    <name type="synonym">Dicranum purpureum</name>
    <dbReference type="NCBI Taxonomy" id="3225"/>
    <lineage>
        <taxon>Eukaryota</taxon>
        <taxon>Viridiplantae</taxon>
        <taxon>Streptophyta</taxon>
        <taxon>Embryophyta</taxon>
        <taxon>Bryophyta</taxon>
        <taxon>Bryophytina</taxon>
        <taxon>Bryopsida</taxon>
        <taxon>Dicranidae</taxon>
        <taxon>Pseudoditrichales</taxon>
        <taxon>Ditrichaceae</taxon>
        <taxon>Ceratodon</taxon>
    </lineage>
</organism>
<evidence type="ECO:0000313" key="6">
    <source>
        <dbReference type="Proteomes" id="UP000822688"/>
    </source>
</evidence>
<dbReference type="PANTHER" id="PTHR47989:SF45">
    <property type="entry name" value="OS01G0709500 PROTEIN"/>
    <property type="match status" value="1"/>
</dbReference>
<dbReference type="PROSITE" id="PS50011">
    <property type="entry name" value="PROTEIN_KINASE_DOM"/>
    <property type="match status" value="1"/>
</dbReference>
<evidence type="ECO:0000256" key="2">
    <source>
        <dbReference type="ARBA" id="ARBA00022840"/>
    </source>
</evidence>
<dbReference type="InterPro" id="IPR000719">
    <property type="entry name" value="Prot_kinase_dom"/>
</dbReference>